<accession>A0AAE4V037</accession>
<evidence type="ECO:0000313" key="2">
    <source>
        <dbReference type="Proteomes" id="UP001185863"/>
    </source>
</evidence>
<comment type="caution">
    <text evidence="1">The sequence shown here is derived from an EMBL/GenBank/DDBJ whole genome shotgun (WGS) entry which is preliminary data.</text>
</comment>
<organism evidence="1 2">
    <name type="scientific">Rhodococcus oxybenzonivorans</name>
    <dbReference type="NCBI Taxonomy" id="1990687"/>
    <lineage>
        <taxon>Bacteria</taxon>
        <taxon>Bacillati</taxon>
        <taxon>Actinomycetota</taxon>
        <taxon>Actinomycetes</taxon>
        <taxon>Mycobacteriales</taxon>
        <taxon>Nocardiaceae</taxon>
        <taxon>Rhodococcus</taxon>
    </lineage>
</organism>
<reference evidence="1" key="1">
    <citation type="submission" date="2023-10" db="EMBL/GenBank/DDBJ databases">
        <title>Development of a sustainable strategy for remediation of hydrocarbon-contaminated territories based on the waste exchange concept.</title>
        <authorList>
            <person name="Krivoruchko A."/>
        </authorList>
    </citation>
    <scope>NUCLEOTIDE SEQUENCE</scope>
    <source>
        <strain evidence="1">IEGM 68</strain>
    </source>
</reference>
<dbReference type="EMBL" id="JAWLUP010000032">
    <property type="protein sequence ID" value="MDV7265797.1"/>
    <property type="molecule type" value="Genomic_DNA"/>
</dbReference>
<protein>
    <submittedName>
        <fullName evidence="1">Uncharacterized protein</fullName>
    </submittedName>
</protein>
<name>A0AAE4V037_9NOCA</name>
<dbReference type="Proteomes" id="UP001185863">
    <property type="component" value="Unassembled WGS sequence"/>
</dbReference>
<dbReference type="RefSeq" id="WP_317747056.1">
    <property type="nucleotide sequence ID" value="NZ_JAWLUP010000032.1"/>
</dbReference>
<evidence type="ECO:0000313" key="1">
    <source>
        <dbReference type="EMBL" id="MDV7265797.1"/>
    </source>
</evidence>
<proteinExistence type="predicted"/>
<gene>
    <name evidence="1" type="ORF">R4315_14800</name>
</gene>
<sequence>MRNPIPDDDASVYGLEVMMSRSGRDFYGFGMPVDLDSKVVEFTVADEFHTQVLDDRVLWPGVDGKILSPGLIAGGVVWQHRGHEYAKLGELRSILG</sequence>
<dbReference type="AlphaFoldDB" id="A0AAE4V037"/>